<gene>
    <name evidence="1" type="ORF">METZ01_LOCUS342694</name>
</gene>
<proteinExistence type="predicted"/>
<dbReference type="EMBL" id="UINC01117426">
    <property type="protein sequence ID" value="SVC89840.1"/>
    <property type="molecule type" value="Genomic_DNA"/>
</dbReference>
<reference evidence="1" key="1">
    <citation type="submission" date="2018-05" db="EMBL/GenBank/DDBJ databases">
        <authorList>
            <person name="Lanie J.A."/>
            <person name="Ng W.-L."/>
            <person name="Kazmierczak K.M."/>
            <person name="Andrzejewski T.M."/>
            <person name="Davidsen T.M."/>
            <person name="Wayne K.J."/>
            <person name="Tettelin H."/>
            <person name="Glass J.I."/>
            <person name="Rusch D."/>
            <person name="Podicherti R."/>
            <person name="Tsui H.-C.T."/>
            <person name="Winkler M.E."/>
        </authorList>
    </citation>
    <scope>NUCLEOTIDE SEQUENCE</scope>
</reference>
<dbReference type="AlphaFoldDB" id="A0A382QY33"/>
<name>A0A382QY33_9ZZZZ</name>
<accession>A0A382QY33</accession>
<organism evidence="1">
    <name type="scientific">marine metagenome</name>
    <dbReference type="NCBI Taxonomy" id="408172"/>
    <lineage>
        <taxon>unclassified sequences</taxon>
        <taxon>metagenomes</taxon>
        <taxon>ecological metagenomes</taxon>
    </lineage>
</organism>
<protein>
    <submittedName>
        <fullName evidence="1">Uncharacterized protein</fullName>
    </submittedName>
</protein>
<evidence type="ECO:0000313" key="1">
    <source>
        <dbReference type="EMBL" id="SVC89840.1"/>
    </source>
</evidence>
<sequence>MGEVWNAAYRALVDIGIALQYGRQIPGNWKVMKTTRVGPYEIIYAVPPEYYTGYEKGKGQQTIGGFGTAGVNKFGIEIQVRTDEGDVGTDRVLENSSFENQVELYDQAIVALREVVNPPVQSVQQVGTVEGQSPLNSLGRPWRIGDIVNVSRPTGDGGGFTKGMITRIYPTTVQVTWNPDLQHARPWTTEEKKQYLIFVYHDDEWETSLKSYISDSFVAEEIGNPFYEFENNPEEFPDAMRGKPPTWTELVGIIIDPNSQIIDMSPLPFNQRVLPRSL</sequence>